<dbReference type="AlphaFoldDB" id="M3UVB4"/>
<dbReference type="Proteomes" id="UP000035009">
    <property type="component" value="Unassembled WGS sequence"/>
</dbReference>
<name>M3UVB4_GORML</name>
<keyword evidence="1" id="KW-0812">Transmembrane</keyword>
<evidence type="ECO:0000313" key="2">
    <source>
        <dbReference type="EMBL" id="GAC79462.1"/>
    </source>
</evidence>
<keyword evidence="3" id="KW-1185">Reference proteome</keyword>
<dbReference type="STRING" id="410332.SAMN04488550_2197"/>
<gene>
    <name evidence="2" type="ORF">GM1_010_00510</name>
</gene>
<dbReference type="EMBL" id="BAOP01000010">
    <property type="protein sequence ID" value="GAC79462.1"/>
    <property type="molecule type" value="Genomic_DNA"/>
</dbReference>
<sequence>MGHGYALVKCRFSGGPCEGSAAEYADRVSMPSPKPSVAVAVAVIVALGAFSLASLADSLALRLVVVVAGAVTVVWLVRSASAHSDAAGLTGIAVVPIVMLAVGTTVVTIASTSTDSFGADPPPAGADDTSVLELVADADTRLRAGLDHADAMIPGGSAHLLAVDLRGDDAIGVTVLNPTNGKRMYASTSSAGWSEVSTSAAYTRVTFSRADLARLNLADASRKVEAAARKIGVDDEHQSSSPGIMIAPRSRPDNKVVATFTVSSDLGIEVDLNGDLPDTVDAGSMDTMLDAASRALKANRVPLHQRTLRELQFMSLADGASSISATSVQNSGGVELEFDTGPVSEITLVPGSFPTVRPSAEWARLQDTSFAFSSITTDLLNRIRDDAMKRFRSPAYDREVVAVRVGHAPGTDRDEGTTVTIRVGPSSADAAAIYTMTGEHLRDGTW</sequence>
<proteinExistence type="predicted"/>
<feature type="transmembrane region" description="Helical" evidence="1">
    <location>
        <begin position="36"/>
        <end position="53"/>
    </location>
</feature>
<protein>
    <submittedName>
        <fullName evidence="2">Uncharacterized protein</fullName>
    </submittedName>
</protein>
<evidence type="ECO:0000256" key="1">
    <source>
        <dbReference type="SAM" id="Phobius"/>
    </source>
</evidence>
<comment type="caution">
    <text evidence="2">The sequence shown here is derived from an EMBL/GenBank/DDBJ whole genome shotgun (WGS) entry which is preliminary data.</text>
</comment>
<organism evidence="2 3">
    <name type="scientific">Gordonia malaquae NBRC 108250</name>
    <dbReference type="NCBI Taxonomy" id="1223542"/>
    <lineage>
        <taxon>Bacteria</taxon>
        <taxon>Bacillati</taxon>
        <taxon>Actinomycetota</taxon>
        <taxon>Actinomycetes</taxon>
        <taxon>Mycobacteriales</taxon>
        <taxon>Gordoniaceae</taxon>
        <taxon>Gordonia</taxon>
    </lineage>
</organism>
<keyword evidence="1" id="KW-1133">Transmembrane helix</keyword>
<evidence type="ECO:0000313" key="3">
    <source>
        <dbReference type="Proteomes" id="UP000035009"/>
    </source>
</evidence>
<dbReference type="eggNOG" id="ENOG5033RHA">
    <property type="taxonomic scope" value="Bacteria"/>
</dbReference>
<feature type="transmembrane region" description="Helical" evidence="1">
    <location>
        <begin position="59"/>
        <end position="77"/>
    </location>
</feature>
<feature type="transmembrane region" description="Helical" evidence="1">
    <location>
        <begin position="89"/>
        <end position="110"/>
    </location>
</feature>
<accession>M3UVB4</accession>
<reference evidence="2 3" key="1">
    <citation type="submission" date="2013-02" db="EMBL/GenBank/DDBJ databases">
        <title>Whole genome shotgun sequence of Gordonia malaquae NBRC 108250.</title>
        <authorList>
            <person name="Yoshida I."/>
            <person name="Hosoyama A."/>
            <person name="Tsuchikane K."/>
            <person name="Ando Y."/>
            <person name="Baba S."/>
            <person name="Ohji S."/>
            <person name="Hamada M."/>
            <person name="Tamura T."/>
            <person name="Yamazoe A."/>
            <person name="Yamazaki S."/>
            <person name="Fujita N."/>
        </authorList>
    </citation>
    <scope>NUCLEOTIDE SEQUENCE [LARGE SCALE GENOMIC DNA]</scope>
    <source>
        <strain evidence="2 3">NBRC 108250</strain>
    </source>
</reference>
<keyword evidence="1" id="KW-0472">Membrane</keyword>